<feature type="active site" description="Proton acceptor" evidence="9">
    <location>
        <position position="61"/>
    </location>
</feature>
<dbReference type="CDD" id="cd04724">
    <property type="entry name" value="Tryptophan_synthase_alpha"/>
    <property type="match status" value="1"/>
</dbReference>
<dbReference type="InterPro" id="IPR013785">
    <property type="entry name" value="Aldolase_TIM"/>
</dbReference>
<evidence type="ECO:0000256" key="6">
    <source>
        <dbReference type="ARBA" id="ARBA00023141"/>
    </source>
</evidence>
<dbReference type="STRING" id="471856.Jden_1217"/>
<accession>C7R416</accession>
<dbReference type="HOGENOM" id="CLU_016734_0_0_11"/>
<dbReference type="SUPFAM" id="SSF51366">
    <property type="entry name" value="Ribulose-phoshate binding barrel"/>
    <property type="match status" value="1"/>
</dbReference>
<reference evidence="11 12" key="1">
    <citation type="journal article" date="2009" name="Stand. Genomic Sci.">
        <title>Complete genome sequence of Jonesia denitrificans type strain (Prevot 55134).</title>
        <authorList>
            <person name="Pukall R."/>
            <person name="Gehrich-Schroter G."/>
            <person name="Lapidus A."/>
            <person name="Nolan M."/>
            <person name="Glavina Del Rio T."/>
            <person name="Lucas S."/>
            <person name="Chen F."/>
            <person name="Tice H."/>
            <person name="Pitluck S."/>
            <person name="Cheng J.F."/>
            <person name="Copeland A."/>
            <person name="Saunders E."/>
            <person name="Brettin T."/>
            <person name="Detter J.C."/>
            <person name="Bruce D."/>
            <person name="Goodwin L."/>
            <person name="Pati A."/>
            <person name="Ivanova N."/>
            <person name="Mavromatis K."/>
            <person name="Ovchinnikova G."/>
            <person name="Chen A."/>
            <person name="Palaniappan K."/>
            <person name="Land M."/>
            <person name="Hauser L."/>
            <person name="Chang Y.J."/>
            <person name="Jeffries C.D."/>
            <person name="Chain P."/>
            <person name="Goker M."/>
            <person name="Bristow J."/>
            <person name="Eisen J.A."/>
            <person name="Markowitz V."/>
            <person name="Hugenholtz P."/>
            <person name="Kyrpides N.C."/>
            <person name="Klenk H.P."/>
            <person name="Han C."/>
        </authorList>
    </citation>
    <scope>NUCLEOTIDE SEQUENCE [LARGE SCALE GENOMIC DNA]</scope>
    <source>
        <strain evidence="12">ATCC 14870 / DSM 20603 / BCRC 15368 / CIP 55.134 / JCM 11481 / NBRC 15587 / NCTC 10816 / Prevot 55134</strain>
    </source>
</reference>
<organism evidence="11 12">
    <name type="scientific">Jonesia denitrificans (strain ATCC 14870 / DSM 20603 / BCRC 15368 / CIP 55.134 / JCM 11481 / NBRC 15587 / NCTC 10816 / Prevot 55134)</name>
    <name type="common">Listeria denitrificans</name>
    <dbReference type="NCBI Taxonomy" id="471856"/>
    <lineage>
        <taxon>Bacteria</taxon>
        <taxon>Bacillati</taxon>
        <taxon>Actinomycetota</taxon>
        <taxon>Actinomycetes</taxon>
        <taxon>Micrococcales</taxon>
        <taxon>Jonesiaceae</taxon>
        <taxon>Jonesia</taxon>
    </lineage>
</organism>
<evidence type="ECO:0000256" key="10">
    <source>
        <dbReference type="RuleBase" id="RU003662"/>
    </source>
</evidence>
<keyword evidence="12" id="KW-1185">Reference proteome</keyword>
<feature type="active site" description="Proton acceptor" evidence="9">
    <location>
        <position position="50"/>
    </location>
</feature>
<dbReference type="FunFam" id="3.20.20.70:FF:000037">
    <property type="entry name" value="Tryptophan synthase alpha chain"/>
    <property type="match status" value="1"/>
</dbReference>
<dbReference type="PANTHER" id="PTHR43406">
    <property type="entry name" value="TRYPTOPHAN SYNTHASE, ALPHA CHAIN"/>
    <property type="match status" value="1"/>
</dbReference>
<keyword evidence="7 9" id="KW-0456">Lyase</keyword>
<dbReference type="PANTHER" id="PTHR43406:SF1">
    <property type="entry name" value="TRYPTOPHAN SYNTHASE ALPHA CHAIN, CHLOROPLASTIC"/>
    <property type="match status" value="1"/>
</dbReference>
<dbReference type="GO" id="GO:0004834">
    <property type="term" value="F:tryptophan synthase activity"/>
    <property type="evidence" value="ECO:0007669"/>
    <property type="project" value="UniProtKB-UniRule"/>
</dbReference>
<dbReference type="InterPro" id="IPR011060">
    <property type="entry name" value="RibuloseP-bd_barrel"/>
</dbReference>
<proteinExistence type="inferred from homology"/>
<keyword evidence="6 9" id="KW-0057">Aromatic amino acid biosynthesis</keyword>
<evidence type="ECO:0000256" key="8">
    <source>
        <dbReference type="ARBA" id="ARBA00049047"/>
    </source>
</evidence>
<evidence type="ECO:0000256" key="3">
    <source>
        <dbReference type="ARBA" id="ARBA00011270"/>
    </source>
</evidence>
<dbReference type="GO" id="GO:0005829">
    <property type="term" value="C:cytosol"/>
    <property type="evidence" value="ECO:0007669"/>
    <property type="project" value="TreeGrafter"/>
</dbReference>
<protein>
    <recommendedName>
        <fullName evidence="9">Tryptophan synthase alpha chain</fullName>
        <ecNumber evidence="9">4.2.1.20</ecNumber>
    </recommendedName>
</protein>
<dbReference type="InterPro" id="IPR018204">
    <property type="entry name" value="Trp_synthase_alpha_AS"/>
</dbReference>
<evidence type="ECO:0000256" key="7">
    <source>
        <dbReference type="ARBA" id="ARBA00023239"/>
    </source>
</evidence>
<dbReference type="Proteomes" id="UP000000628">
    <property type="component" value="Chromosome"/>
</dbReference>
<comment type="subunit">
    <text evidence="3 9">Tetramer of two alpha and two beta chains.</text>
</comment>
<dbReference type="EC" id="4.2.1.20" evidence="9"/>
<dbReference type="AlphaFoldDB" id="C7R416"/>
<dbReference type="PROSITE" id="PS00167">
    <property type="entry name" value="TRP_SYNTHASE_ALPHA"/>
    <property type="match status" value="1"/>
</dbReference>
<dbReference type="Pfam" id="PF00290">
    <property type="entry name" value="Trp_syntA"/>
    <property type="match status" value="1"/>
</dbReference>
<comment type="catalytic activity">
    <reaction evidence="8 9">
        <text>(1S,2R)-1-C-(indol-3-yl)glycerol 3-phosphate + L-serine = D-glyceraldehyde 3-phosphate + L-tryptophan + H2O</text>
        <dbReference type="Rhea" id="RHEA:10532"/>
        <dbReference type="ChEBI" id="CHEBI:15377"/>
        <dbReference type="ChEBI" id="CHEBI:33384"/>
        <dbReference type="ChEBI" id="CHEBI:57912"/>
        <dbReference type="ChEBI" id="CHEBI:58866"/>
        <dbReference type="ChEBI" id="CHEBI:59776"/>
        <dbReference type="EC" id="4.2.1.20"/>
    </reaction>
</comment>
<dbReference type="Gene3D" id="3.20.20.70">
    <property type="entry name" value="Aldolase class I"/>
    <property type="match status" value="1"/>
</dbReference>
<dbReference type="EMBL" id="CP001706">
    <property type="protein sequence ID" value="ACV08873.1"/>
    <property type="molecule type" value="Genomic_DNA"/>
</dbReference>
<evidence type="ECO:0000313" key="11">
    <source>
        <dbReference type="EMBL" id="ACV08873.1"/>
    </source>
</evidence>
<name>C7R416_JONDD</name>
<keyword evidence="4 9" id="KW-0028">Amino-acid biosynthesis</keyword>
<evidence type="ECO:0000313" key="12">
    <source>
        <dbReference type="Proteomes" id="UP000000628"/>
    </source>
</evidence>
<dbReference type="HAMAP" id="MF_00131">
    <property type="entry name" value="Trp_synth_alpha"/>
    <property type="match status" value="1"/>
</dbReference>
<evidence type="ECO:0000256" key="9">
    <source>
        <dbReference type="HAMAP-Rule" id="MF_00131"/>
    </source>
</evidence>
<dbReference type="UniPathway" id="UPA00035">
    <property type="reaction ID" value="UER00044"/>
</dbReference>
<comment type="function">
    <text evidence="1 9">The alpha subunit is responsible for the aldol cleavage of indoleglycerol phosphate to indole and glyceraldehyde 3-phosphate.</text>
</comment>
<dbReference type="eggNOG" id="COG0159">
    <property type="taxonomic scope" value="Bacteria"/>
</dbReference>
<gene>
    <name evidence="9" type="primary">trpA</name>
    <name evidence="11" type="ordered locus">Jden_1217</name>
</gene>
<comment type="similarity">
    <text evidence="9 10">Belongs to the TrpA family.</text>
</comment>
<dbReference type="NCBIfam" id="TIGR00262">
    <property type="entry name" value="trpA"/>
    <property type="match status" value="1"/>
</dbReference>
<evidence type="ECO:0000256" key="2">
    <source>
        <dbReference type="ARBA" id="ARBA00004733"/>
    </source>
</evidence>
<dbReference type="KEGG" id="jde:Jden_1217"/>
<evidence type="ECO:0000256" key="4">
    <source>
        <dbReference type="ARBA" id="ARBA00022605"/>
    </source>
</evidence>
<evidence type="ECO:0000256" key="1">
    <source>
        <dbReference type="ARBA" id="ARBA00003365"/>
    </source>
</evidence>
<sequence length="274" mass="28892">MNSIVEQRLQQCRSEGRAALIGYFPVGYPSVEESIQAVTTLIDNGCDIIELGVPYSDPVMDGPVIAAAVQHALDNGARLSHVFDVVRAVSGRGVPIVVMTYFNPIFHYGVERFAQDLAAAGGAGVVTPDLTPDYAHDWIAAADAHHLDKIFLVAPSSTDERLHLTAQASRGFVYAASTMGVTGERTTISDAAEELVHRTQQQGASYVCVGLGVSTPEQAARVGAYADGVIVGSAFVKALTGESGQSLEERRETMGRIASAMATAIAGVRAQETS</sequence>
<dbReference type="InterPro" id="IPR002028">
    <property type="entry name" value="Trp_synthase_suA"/>
</dbReference>
<evidence type="ECO:0000256" key="5">
    <source>
        <dbReference type="ARBA" id="ARBA00022822"/>
    </source>
</evidence>
<dbReference type="RefSeq" id="WP_015771501.1">
    <property type="nucleotide sequence ID" value="NC_013174.1"/>
</dbReference>
<comment type="pathway">
    <text evidence="2 9">Amino-acid biosynthesis; L-tryptophan biosynthesis; L-tryptophan from chorismate: step 5/5.</text>
</comment>
<keyword evidence="5 9" id="KW-0822">Tryptophan biosynthesis</keyword>